<proteinExistence type="predicted"/>
<name>A0A8J7KFR0_9ACTN</name>
<organism evidence="1 2">
    <name type="scientific">Longispora fulva</name>
    <dbReference type="NCBI Taxonomy" id="619741"/>
    <lineage>
        <taxon>Bacteria</taxon>
        <taxon>Bacillati</taxon>
        <taxon>Actinomycetota</taxon>
        <taxon>Actinomycetes</taxon>
        <taxon>Micromonosporales</taxon>
        <taxon>Micromonosporaceae</taxon>
        <taxon>Longispora</taxon>
    </lineage>
</organism>
<gene>
    <name evidence="1" type="ORF">IW245_000238</name>
</gene>
<dbReference type="RefSeq" id="WP_197001328.1">
    <property type="nucleotide sequence ID" value="NZ_BONS01000044.1"/>
</dbReference>
<dbReference type="AlphaFoldDB" id="A0A8J7KFR0"/>
<evidence type="ECO:0000313" key="1">
    <source>
        <dbReference type="EMBL" id="MBG6134044.1"/>
    </source>
</evidence>
<dbReference type="Proteomes" id="UP000622552">
    <property type="component" value="Unassembled WGS sequence"/>
</dbReference>
<evidence type="ECO:0000313" key="2">
    <source>
        <dbReference type="Proteomes" id="UP000622552"/>
    </source>
</evidence>
<accession>A0A8J7KFR0</accession>
<reference evidence="1" key="1">
    <citation type="submission" date="2020-11" db="EMBL/GenBank/DDBJ databases">
        <title>Sequencing the genomes of 1000 actinobacteria strains.</title>
        <authorList>
            <person name="Klenk H.-P."/>
        </authorList>
    </citation>
    <scope>NUCLEOTIDE SEQUENCE</scope>
    <source>
        <strain evidence="1">DSM 45356</strain>
    </source>
</reference>
<dbReference type="EMBL" id="JADOUF010000001">
    <property type="protein sequence ID" value="MBG6134044.1"/>
    <property type="molecule type" value="Genomic_DNA"/>
</dbReference>
<keyword evidence="2" id="KW-1185">Reference proteome</keyword>
<sequence>MGSDLEVELDRALVDGPFHLALSLAVRRRGLGLSRLQCRLAERGIKISTATLSYWCTGRSQPERAESLHGVAVLEELLSLPAGSLVGLLRSARVRSRGRRSRNMDLGLYPPAVQVVEEFEMPVRSVLRPLSIDNHVTMGANGSIRQGRVRLTLRSLADGVTRKVMAWCAEEPVSEPPRLVDLAGCRRGGVRWDPATGQFSAELLFGRPLAEGETTVIEYTVVPPPDMVPETRLGQVVLQLLPLYTLHISFAPQAVPARCVAFHQATASAPEEELRELLPDDTPSVCIAVTDARPGVYGIRLDW</sequence>
<comment type="caution">
    <text evidence="1">The sequence shown here is derived from an EMBL/GenBank/DDBJ whole genome shotgun (WGS) entry which is preliminary data.</text>
</comment>
<protein>
    <submittedName>
        <fullName evidence="1">Uncharacterized protein</fullName>
    </submittedName>
</protein>